<keyword evidence="4" id="KW-0049">Antioxidant</keyword>
<evidence type="ECO:0000256" key="1">
    <source>
        <dbReference type="ARBA" id="ARBA00003330"/>
    </source>
</evidence>
<dbReference type="CDD" id="cd02970">
    <property type="entry name" value="PRX_like2"/>
    <property type="match status" value="1"/>
</dbReference>
<dbReference type="EC" id="1.11.1.24" evidence="2"/>
<sequence length="215" mass="24292">MMGNLNKKLEVIEQSLKANLPDKVFHNIQQSIEDVQQLSNVSGLQVGENVPDFVLQDAVGTKIHLYHELAKGPIILTFYRGGWCPFCNLQLRAYQEILPKIQELGANLIAISPQNPDNTLSQKEKEQLTFHVLSDTEGLVASQFKLLFDVQDSLKSVLEGFGGNLEEYNSMERWVLPVPATFVVDCQGVIRFSHIDPNFMRRVEPEDVLKVLETL</sequence>
<evidence type="ECO:0000256" key="2">
    <source>
        <dbReference type="ARBA" id="ARBA00013017"/>
    </source>
</evidence>
<keyword evidence="3" id="KW-0575">Peroxidase</keyword>
<dbReference type="GO" id="GO:0045454">
    <property type="term" value="P:cell redox homeostasis"/>
    <property type="evidence" value="ECO:0007669"/>
    <property type="project" value="TreeGrafter"/>
</dbReference>
<dbReference type="PROSITE" id="PS51352">
    <property type="entry name" value="THIOREDOXIN_2"/>
    <property type="match status" value="1"/>
</dbReference>
<evidence type="ECO:0000256" key="7">
    <source>
        <dbReference type="ARBA" id="ARBA00023284"/>
    </source>
</evidence>
<protein>
    <recommendedName>
        <fullName evidence="2">thioredoxin-dependent peroxiredoxin</fullName>
        <ecNumber evidence="2">1.11.1.24</ecNumber>
    </recommendedName>
    <alternativeName>
        <fullName evidence="10">Bacterioferritin comigratory protein</fullName>
    </alternativeName>
    <alternativeName>
        <fullName evidence="8">Thioredoxin peroxidase</fullName>
    </alternativeName>
</protein>
<dbReference type="Gene3D" id="3.40.30.10">
    <property type="entry name" value="Glutaredoxin"/>
    <property type="match status" value="1"/>
</dbReference>
<evidence type="ECO:0000256" key="10">
    <source>
        <dbReference type="ARBA" id="ARBA00041373"/>
    </source>
</evidence>
<dbReference type="AlphaFoldDB" id="A0A9X2B865"/>
<proteinExistence type="inferred from homology"/>
<comment type="catalytic activity">
    <reaction evidence="11">
        <text>a hydroperoxide + [thioredoxin]-dithiol = an alcohol + [thioredoxin]-disulfide + H2O</text>
        <dbReference type="Rhea" id="RHEA:62620"/>
        <dbReference type="Rhea" id="RHEA-COMP:10698"/>
        <dbReference type="Rhea" id="RHEA-COMP:10700"/>
        <dbReference type="ChEBI" id="CHEBI:15377"/>
        <dbReference type="ChEBI" id="CHEBI:29950"/>
        <dbReference type="ChEBI" id="CHEBI:30879"/>
        <dbReference type="ChEBI" id="CHEBI:35924"/>
        <dbReference type="ChEBI" id="CHEBI:50058"/>
        <dbReference type="EC" id="1.11.1.24"/>
    </reaction>
</comment>
<dbReference type="InterPro" id="IPR000866">
    <property type="entry name" value="AhpC/TSA"/>
</dbReference>
<feature type="domain" description="Thioredoxin" evidence="12">
    <location>
        <begin position="44"/>
        <end position="215"/>
    </location>
</feature>
<dbReference type="PANTHER" id="PTHR42801">
    <property type="entry name" value="THIOREDOXIN-DEPENDENT PEROXIDE REDUCTASE"/>
    <property type="match status" value="1"/>
</dbReference>
<dbReference type="EMBL" id="JALIRP010000009">
    <property type="protein sequence ID" value="MCJ8014148.1"/>
    <property type="molecule type" value="Genomic_DNA"/>
</dbReference>
<evidence type="ECO:0000256" key="9">
    <source>
        <dbReference type="ARBA" id="ARBA00038489"/>
    </source>
</evidence>
<dbReference type="RefSeq" id="WP_244728451.1">
    <property type="nucleotide sequence ID" value="NZ_JALIRP010000009.1"/>
</dbReference>
<evidence type="ECO:0000256" key="8">
    <source>
        <dbReference type="ARBA" id="ARBA00032824"/>
    </source>
</evidence>
<keyword evidence="5" id="KW-0560">Oxidoreductase</keyword>
<accession>A0A9X2B865</accession>
<name>A0A9X2B865_9BACL</name>
<comment type="similarity">
    <text evidence="9">Belongs to the peroxiredoxin family. BCP/PrxQ subfamily.</text>
</comment>
<evidence type="ECO:0000259" key="12">
    <source>
        <dbReference type="PROSITE" id="PS51352"/>
    </source>
</evidence>
<dbReference type="InterPro" id="IPR050924">
    <property type="entry name" value="Peroxiredoxin_BCP/PrxQ"/>
</dbReference>
<keyword evidence="14" id="KW-1185">Reference proteome</keyword>
<dbReference type="InterPro" id="IPR013766">
    <property type="entry name" value="Thioredoxin_domain"/>
</dbReference>
<evidence type="ECO:0000313" key="14">
    <source>
        <dbReference type="Proteomes" id="UP001139347"/>
    </source>
</evidence>
<dbReference type="Proteomes" id="UP001139347">
    <property type="component" value="Unassembled WGS sequence"/>
</dbReference>
<evidence type="ECO:0000256" key="11">
    <source>
        <dbReference type="ARBA" id="ARBA00049091"/>
    </source>
</evidence>
<gene>
    <name evidence="13" type="ORF">MUG84_20760</name>
</gene>
<dbReference type="GO" id="GO:0005737">
    <property type="term" value="C:cytoplasm"/>
    <property type="evidence" value="ECO:0007669"/>
    <property type="project" value="TreeGrafter"/>
</dbReference>
<dbReference type="InterPro" id="IPR036249">
    <property type="entry name" value="Thioredoxin-like_sf"/>
</dbReference>
<dbReference type="GO" id="GO:0034599">
    <property type="term" value="P:cellular response to oxidative stress"/>
    <property type="evidence" value="ECO:0007669"/>
    <property type="project" value="TreeGrafter"/>
</dbReference>
<dbReference type="Pfam" id="PF00578">
    <property type="entry name" value="AhpC-TSA"/>
    <property type="match status" value="1"/>
</dbReference>
<evidence type="ECO:0000256" key="6">
    <source>
        <dbReference type="ARBA" id="ARBA00023157"/>
    </source>
</evidence>
<evidence type="ECO:0000313" key="13">
    <source>
        <dbReference type="EMBL" id="MCJ8014148.1"/>
    </source>
</evidence>
<keyword evidence="7" id="KW-0676">Redox-active center</keyword>
<evidence type="ECO:0000256" key="4">
    <source>
        <dbReference type="ARBA" id="ARBA00022862"/>
    </source>
</evidence>
<organism evidence="13 14">
    <name type="scientific">Paenibacillus mangrovi</name>
    <dbReference type="NCBI Taxonomy" id="2931978"/>
    <lineage>
        <taxon>Bacteria</taxon>
        <taxon>Bacillati</taxon>
        <taxon>Bacillota</taxon>
        <taxon>Bacilli</taxon>
        <taxon>Bacillales</taxon>
        <taxon>Paenibacillaceae</taxon>
        <taxon>Paenibacillus</taxon>
    </lineage>
</organism>
<dbReference type="GO" id="GO:0008379">
    <property type="term" value="F:thioredoxin peroxidase activity"/>
    <property type="evidence" value="ECO:0007669"/>
    <property type="project" value="TreeGrafter"/>
</dbReference>
<comment type="caution">
    <text evidence="13">The sequence shown here is derived from an EMBL/GenBank/DDBJ whole genome shotgun (WGS) entry which is preliminary data.</text>
</comment>
<evidence type="ECO:0000256" key="5">
    <source>
        <dbReference type="ARBA" id="ARBA00023002"/>
    </source>
</evidence>
<dbReference type="PANTHER" id="PTHR42801:SF7">
    <property type="entry name" value="SLL1159 PROTEIN"/>
    <property type="match status" value="1"/>
</dbReference>
<evidence type="ECO:0000256" key="3">
    <source>
        <dbReference type="ARBA" id="ARBA00022559"/>
    </source>
</evidence>
<dbReference type="SUPFAM" id="SSF52833">
    <property type="entry name" value="Thioredoxin-like"/>
    <property type="match status" value="1"/>
</dbReference>
<comment type="function">
    <text evidence="1">Thiol-specific peroxidase that catalyzes the reduction of hydrogen peroxide and organic hydroperoxides to water and alcohols, respectively. Plays a role in cell protection against oxidative stress by detoxifying peroxides and as sensor of hydrogen peroxide-mediated signaling events.</text>
</comment>
<reference evidence="13" key="1">
    <citation type="submission" date="2022-04" db="EMBL/GenBank/DDBJ databases">
        <title>Paenibacillus mangrovi sp. nov., a novel endophytic bacterium isolated from bark of Kandelia candel.</title>
        <authorList>
            <person name="Tuo L."/>
        </authorList>
    </citation>
    <scope>NUCLEOTIDE SEQUENCE</scope>
    <source>
        <strain evidence="13">KQZ6P-2</strain>
    </source>
</reference>
<keyword evidence="6" id="KW-1015">Disulfide bond</keyword>